<dbReference type="Proteomes" id="UP000002525">
    <property type="component" value="Chromosome"/>
</dbReference>
<dbReference type="KEGG" id="hit:NTHI1563"/>
<evidence type="ECO:0000313" key="2">
    <source>
        <dbReference type="Proteomes" id="UP000002525"/>
    </source>
</evidence>
<dbReference type="GO" id="GO:0006281">
    <property type="term" value="P:DNA repair"/>
    <property type="evidence" value="ECO:0007669"/>
    <property type="project" value="InterPro"/>
</dbReference>
<proteinExistence type="predicted"/>
<gene>
    <name evidence="1" type="ordered locus">NTHI1563</name>
</gene>
<accession>Q4QKT0</accession>
<organism evidence="1 2">
    <name type="scientific">Haemophilus influenzae (strain 86-028NP)</name>
    <dbReference type="NCBI Taxonomy" id="281310"/>
    <lineage>
        <taxon>Bacteria</taxon>
        <taxon>Pseudomonadati</taxon>
        <taxon>Pseudomonadota</taxon>
        <taxon>Gammaproteobacteria</taxon>
        <taxon>Pasteurellales</taxon>
        <taxon>Pasteurellaceae</taxon>
        <taxon>Haemophilus</taxon>
    </lineage>
</organism>
<evidence type="ECO:0000313" key="1">
    <source>
        <dbReference type="EMBL" id="AAX88367.1"/>
    </source>
</evidence>
<evidence type="ECO:0008006" key="3">
    <source>
        <dbReference type="Google" id="ProtNLM"/>
    </source>
</evidence>
<dbReference type="EMBL" id="CP000057">
    <property type="protein sequence ID" value="AAX88367.1"/>
    <property type="molecule type" value="Genomic_DNA"/>
</dbReference>
<name>Q4QKT0_HAEI8</name>
<dbReference type="Gene3D" id="3.30.1490.100">
    <property type="entry name" value="DNA polymerase, Y-family, little finger domain"/>
    <property type="match status" value="1"/>
</dbReference>
<dbReference type="AlphaFoldDB" id="Q4QKT0"/>
<dbReference type="InterPro" id="IPR036775">
    <property type="entry name" value="DNA_pol_Y-fam_lit_finger_sf"/>
</dbReference>
<dbReference type="HOGENOM" id="CLU_3153418_0_0_6"/>
<reference evidence="1 2" key="1">
    <citation type="journal article" date="2005" name="J. Bacteriol.">
        <title>Genomic sequence of an otitis media isolate of nontypeable Haemophilus influenzae: comparative study with H. influenzae serotype d, strain KW20.</title>
        <authorList>
            <person name="Harrison A."/>
            <person name="Dyer D.W."/>
            <person name="Gillaspy A."/>
            <person name="Ray W.C."/>
            <person name="Mungur R."/>
            <person name="Carson M.B."/>
            <person name="Zhong H."/>
            <person name="Gipson J."/>
            <person name="Gipson M."/>
            <person name="Johnson L.S."/>
            <person name="Lewis L."/>
            <person name="Bakaletz L.O."/>
            <person name="Munson R.S.Jr."/>
        </authorList>
    </citation>
    <scope>NUCLEOTIDE SEQUENCE [LARGE SCALE GENOMIC DNA]</scope>
    <source>
        <strain evidence="1 2">86-028NP</strain>
    </source>
</reference>
<protein>
    <recommendedName>
        <fullName evidence="3">DNA polymerase IV</fullName>
    </recommendedName>
</protein>
<dbReference type="GO" id="GO:0003684">
    <property type="term" value="F:damaged DNA binding"/>
    <property type="evidence" value="ECO:0007669"/>
    <property type="project" value="InterPro"/>
</dbReference>
<sequence length="48" mass="5779">MHEYTPLNFKNQQLLPQIFMRAKGRSIRLIGLHVNLPEENKQEQMSLW</sequence>